<dbReference type="InterPro" id="IPR024760">
    <property type="entry name" value="HTH_dom_conjug_TS-like"/>
</dbReference>
<gene>
    <name evidence="2" type="ORF">PaecuDRAFT_4591</name>
</gene>
<dbReference type="GO" id="GO:0003700">
    <property type="term" value="F:DNA-binding transcription factor activity"/>
    <property type="evidence" value="ECO:0007669"/>
    <property type="project" value="InterPro"/>
</dbReference>
<dbReference type="InterPro" id="IPR013325">
    <property type="entry name" value="RNA_pol_sigma_r2"/>
</dbReference>
<evidence type="ECO:0000259" key="1">
    <source>
        <dbReference type="Pfam" id="PF12645"/>
    </source>
</evidence>
<organism evidence="2 3">
    <name type="scientific">Paenibacillus curdlanolyticus YK9</name>
    <dbReference type="NCBI Taxonomy" id="717606"/>
    <lineage>
        <taxon>Bacteria</taxon>
        <taxon>Bacillati</taxon>
        <taxon>Bacillota</taxon>
        <taxon>Bacilli</taxon>
        <taxon>Bacillales</taxon>
        <taxon>Paenibacillaceae</taxon>
        <taxon>Paenibacillus</taxon>
    </lineage>
</organism>
<dbReference type="EMBL" id="AEDD01000015">
    <property type="protein sequence ID" value="EFM08580.1"/>
    <property type="molecule type" value="Genomic_DNA"/>
</dbReference>
<dbReference type="SUPFAM" id="SSF88946">
    <property type="entry name" value="Sigma2 domain of RNA polymerase sigma factors"/>
    <property type="match status" value="1"/>
</dbReference>
<name>E0IG00_9BACL</name>
<keyword evidence="3" id="KW-1185">Reference proteome</keyword>
<feature type="domain" description="Helix-turn-helix conjugative transposon-like" evidence="1">
    <location>
        <begin position="6"/>
        <end position="62"/>
    </location>
</feature>
<dbReference type="eggNOG" id="ENOG50306FR">
    <property type="taxonomic scope" value="Bacteria"/>
</dbReference>
<dbReference type="Pfam" id="PF12645">
    <property type="entry name" value="HTH_16"/>
    <property type="match status" value="1"/>
</dbReference>
<dbReference type="Proteomes" id="UP000005387">
    <property type="component" value="Unassembled WGS sequence"/>
</dbReference>
<evidence type="ECO:0000313" key="3">
    <source>
        <dbReference type="Proteomes" id="UP000005387"/>
    </source>
</evidence>
<dbReference type="OrthoDB" id="2382175at2"/>
<dbReference type="STRING" id="717606.PaecuDRAFT_4591"/>
<dbReference type="AlphaFoldDB" id="E0IG00"/>
<reference evidence="2 3" key="1">
    <citation type="submission" date="2010-07" db="EMBL/GenBank/DDBJ databases">
        <title>The draft genome of Paenibacillus curdlanolyticus YK9.</title>
        <authorList>
            <consortium name="US DOE Joint Genome Institute (JGI-PGF)"/>
            <person name="Lucas S."/>
            <person name="Copeland A."/>
            <person name="Lapidus A."/>
            <person name="Cheng J.-F."/>
            <person name="Bruce D."/>
            <person name="Goodwin L."/>
            <person name="Pitluck S."/>
            <person name="Land M.L."/>
            <person name="Hauser L."/>
            <person name="Chang Y.-J."/>
            <person name="Jeffries C."/>
            <person name="Anderson I.J."/>
            <person name="Johnson E."/>
            <person name="Loganathan U."/>
            <person name="Mulhopadhyay B."/>
            <person name="Kyrpides N."/>
            <person name="Woyke T.J."/>
        </authorList>
    </citation>
    <scope>NUCLEOTIDE SEQUENCE [LARGE SCALE GENOMIC DNA]</scope>
    <source>
        <strain evidence="2 3">YK9</strain>
    </source>
</reference>
<evidence type="ECO:0000313" key="2">
    <source>
        <dbReference type="EMBL" id="EFM08580.1"/>
    </source>
</evidence>
<dbReference type="RefSeq" id="WP_006040572.1">
    <property type="nucleotide sequence ID" value="NZ_AEDD01000015.1"/>
</dbReference>
<accession>E0IG00</accession>
<dbReference type="GO" id="GO:0006352">
    <property type="term" value="P:DNA-templated transcription initiation"/>
    <property type="evidence" value="ECO:0007669"/>
    <property type="project" value="InterPro"/>
</dbReference>
<protein>
    <recommendedName>
        <fullName evidence="1">Helix-turn-helix conjugative transposon-like domain-containing protein</fullName>
    </recommendedName>
</protein>
<proteinExistence type="predicted"/>
<sequence length="82" mass="9442">MENDLFELVARAQDGDKEALVTVISYIAPAIHGARCKMKGDRQDDLEQVIIETVIKKIMSYDLHTTPDFTDFCRHIDDQHHK</sequence>